<dbReference type="PANTHER" id="PTHR34351">
    <property type="entry name" value="SLR1927 PROTEIN-RELATED"/>
    <property type="match status" value="1"/>
</dbReference>
<evidence type="ECO:0000313" key="4">
    <source>
        <dbReference type="Proteomes" id="UP000215137"/>
    </source>
</evidence>
<dbReference type="PANTHER" id="PTHR34351:SF2">
    <property type="entry name" value="DUF58 DOMAIN-CONTAINING PROTEIN"/>
    <property type="match status" value="1"/>
</dbReference>
<gene>
    <name evidence="3" type="ORF">CKF48_07330</name>
</gene>
<dbReference type="AlphaFoldDB" id="A0A248TG37"/>
<feature type="domain" description="DUF58" evidence="2">
    <location>
        <begin position="201"/>
        <end position="388"/>
    </location>
</feature>
<sequence>MRRWLFAVKGVWKLVLLFLLLLITFSYAMFQGGFVSWFLFYSFLPFGLYAFALAMYPLHRIHVKRELSSQEVSAGDTLSIRLSIHMDTTFPLFFLVVEDHITSSLQMKKYLLFPGFRKNLVVSQSFKEIPRGEHVFRYVRLKIGDPLGLIEREVNMSLEDRMIVYPTYEEIVYQPFSHQFDQGMTASDERVQRDTSMATGVREYQPGDRFSWINWKTSAKRNEMMVKEFEQRKSHDVYLLIDRFPDVHFEAIVSFTASLVYAILRKGAQVGFLSAGRNRVEFPILGGEGQLQRIFYHLATVKADSKRPLEQVLDVEKSLAQQNDQLLLVTAKLNKRLLEKASFYSQKGSVTIFLVKSKEEQAVQEEIRLKDTATSRGIRIQIVHEGQFSAAFSEVRSG</sequence>
<evidence type="ECO:0000256" key="1">
    <source>
        <dbReference type="SAM" id="Phobius"/>
    </source>
</evidence>
<dbReference type="Proteomes" id="UP000215137">
    <property type="component" value="Chromosome"/>
</dbReference>
<protein>
    <submittedName>
        <fullName evidence="3">DUF58 domain-containing protein</fullName>
    </submittedName>
</protein>
<keyword evidence="4" id="KW-1185">Reference proteome</keyword>
<name>A0A248TG37_9BACI</name>
<dbReference type="RefSeq" id="WP_095370731.1">
    <property type="nucleotide sequence ID" value="NZ_CP022983.1"/>
</dbReference>
<accession>A0A248TG37</accession>
<dbReference type="EMBL" id="CP022983">
    <property type="protein sequence ID" value="ASV67156.1"/>
    <property type="molecule type" value="Genomic_DNA"/>
</dbReference>
<keyword evidence="1" id="KW-0472">Membrane</keyword>
<evidence type="ECO:0000313" key="3">
    <source>
        <dbReference type="EMBL" id="ASV67156.1"/>
    </source>
</evidence>
<dbReference type="Pfam" id="PF01882">
    <property type="entry name" value="DUF58"/>
    <property type="match status" value="1"/>
</dbReference>
<keyword evidence="1" id="KW-1133">Transmembrane helix</keyword>
<dbReference type="InterPro" id="IPR002881">
    <property type="entry name" value="DUF58"/>
</dbReference>
<organism evidence="3 4">
    <name type="scientific">Cytobacillus kochii</name>
    <dbReference type="NCBI Taxonomy" id="859143"/>
    <lineage>
        <taxon>Bacteria</taxon>
        <taxon>Bacillati</taxon>
        <taxon>Bacillota</taxon>
        <taxon>Bacilli</taxon>
        <taxon>Bacillales</taxon>
        <taxon>Bacillaceae</taxon>
        <taxon>Cytobacillus</taxon>
    </lineage>
</organism>
<dbReference type="KEGG" id="bko:CKF48_07330"/>
<evidence type="ECO:0000259" key="2">
    <source>
        <dbReference type="Pfam" id="PF01882"/>
    </source>
</evidence>
<reference evidence="3 4" key="1">
    <citation type="submission" date="2017-08" db="EMBL/GenBank/DDBJ databases">
        <title>Complete Genome Sequence of Bacillus kochii Oregon-R-modENCODE STRAIN BDGP4, isolated from Drosophila melanogaster gut.</title>
        <authorList>
            <person name="Wan K.H."/>
            <person name="Yu C."/>
            <person name="Park S."/>
            <person name="Hammonds A.S."/>
            <person name="Booth B.W."/>
            <person name="Celniker S.E."/>
        </authorList>
    </citation>
    <scope>NUCLEOTIDE SEQUENCE [LARGE SCALE GENOMIC DNA]</scope>
    <source>
        <strain evidence="3 4">BDGP4</strain>
    </source>
</reference>
<dbReference type="OrthoDB" id="140416at2"/>
<proteinExistence type="predicted"/>
<feature type="transmembrane region" description="Helical" evidence="1">
    <location>
        <begin position="38"/>
        <end position="58"/>
    </location>
</feature>
<keyword evidence="1" id="KW-0812">Transmembrane</keyword>